<sequence length="150" mass="17161">MKKNERARQPQIRYDPGAQQKHLRRHLESLERDNHQSLNDVEGLISIALDAQEEEGISLRKTRHKSGRASIYSSKTNLNVLLEDAHLEDLSPDVASYITCNAEPSRYPPRHFCSVCGFPSNYKCTRCGMKYCSVKCLGIHNETRCLKWTA</sequence>
<evidence type="ECO:0000256" key="1">
    <source>
        <dbReference type="ARBA" id="ARBA00022723"/>
    </source>
</evidence>
<dbReference type="CDD" id="cd21437">
    <property type="entry name" value="zf-HIT_ZNHIT1_like"/>
    <property type="match status" value="1"/>
</dbReference>
<dbReference type="GO" id="GO:0006338">
    <property type="term" value="P:chromatin remodeling"/>
    <property type="evidence" value="ECO:0007669"/>
    <property type="project" value="InterPro"/>
</dbReference>
<evidence type="ECO:0000259" key="5">
    <source>
        <dbReference type="PROSITE" id="PS51083"/>
    </source>
</evidence>
<dbReference type="FunCoup" id="A0A163ACA2">
    <property type="interactions" value="30"/>
</dbReference>
<name>A0A163ACA2_PHYB8</name>
<gene>
    <name evidence="6" type="ORF">PHYBLDRAFT_169649</name>
</gene>
<dbReference type="RefSeq" id="XP_018290561.1">
    <property type="nucleotide sequence ID" value="XM_018436123.1"/>
</dbReference>
<dbReference type="GO" id="GO:0005634">
    <property type="term" value="C:nucleus"/>
    <property type="evidence" value="ECO:0007669"/>
    <property type="project" value="UniProtKB-ARBA"/>
</dbReference>
<dbReference type="Proteomes" id="UP000077315">
    <property type="component" value="Unassembled WGS sequence"/>
</dbReference>
<dbReference type="InterPro" id="IPR039723">
    <property type="entry name" value="Vps71/ZNHIT1"/>
</dbReference>
<evidence type="ECO:0000313" key="7">
    <source>
        <dbReference type="Proteomes" id="UP000077315"/>
    </source>
</evidence>
<dbReference type="EMBL" id="KV440983">
    <property type="protein sequence ID" value="OAD72521.1"/>
    <property type="molecule type" value="Genomic_DNA"/>
</dbReference>
<protein>
    <recommendedName>
        <fullName evidence="5">HIT-type domain-containing protein</fullName>
    </recommendedName>
</protein>
<dbReference type="GeneID" id="28997029"/>
<keyword evidence="3" id="KW-0862">Zinc</keyword>
<dbReference type="SUPFAM" id="SSF144232">
    <property type="entry name" value="HIT/MYND zinc finger-like"/>
    <property type="match status" value="1"/>
</dbReference>
<keyword evidence="2 4" id="KW-0863">Zinc-finger</keyword>
<dbReference type="Gene3D" id="3.30.60.190">
    <property type="match status" value="1"/>
</dbReference>
<keyword evidence="7" id="KW-1185">Reference proteome</keyword>
<organism evidence="6 7">
    <name type="scientific">Phycomyces blakesleeanus (strain ATCC 8743b / DSM 1359 / FGSC 10004 / NBRC 33097 / NRRL 1555)</name>
    <dbReference type="NCBI Taxonomy" id="763407"/>
    <lineage>
        <taxon>Eukaryota</taxon>
        <taxon>Fungi</taxon>
        <taxon>Fungi incertae sedis</taxon>
        <taxon>Mucoromycota</taxon>
        <taxon>Mucoromycotina</taxon>
        <taxon>Mucoromycetes</taxon>
        <taxon>Mucorales</taxon>
        <taxon>Phycomycetaceae</taxon>
        <taxon>Phycomyces</taxon>
    </lineage>
</organism>
<dbReference type="InParanoid" id="A0A163ACA2"/>
<reference evidence="7" key="1">
    <citation type="submission" date="2015-06" db="EMBL/GenBank/DDBJ databases">
        <title>Expansion of signal transduction pathways in fungi by whole-genome duplication.</title>
        <authorList>
            <consortium name="DOE Joint Genome Institute"/>
            <person name="Corrochano L.M."/>
            <person name="Kuo A."/>
            <person name="Marcet-Houben M."/>
            <person name="Polaino S."/>
            <person name="Salamov A."/>
            <person name="Villalobos J.M."/>
            <person name="Alvarez M.I."/>
            <person name="Avalos J."/>
            <person name="Benito E.P."/>
            <person name="Benoit I."/>
            <person name="Burger G."/>
            <person name="Camino L.P."/>
            <person name="Canovas D."/>
            <person name="Cerda-Olmedo E."/>
            <person name="Cheng J.-F."/>
            <person name="Dominguez A."/>
            <person name="Elias M."/>
            <person name="Eslava A.P."/>
            <person name="Glaser F."/>
            <person name="Grimwood J."/>
            <person name="Gutierrez G."/>
            <person name="Heitman J."/>
            <person name="Henrissat B."/>
            <person name="Iturriaga E.A."/>
            <person name="Lang B.F."/>
            <person name="Lavin J.L."/>
            <person name="Lee S."/>
            <person name="Li W."/>
            <person name="Lindquist E."/>
            <person name="Lopez-Garcia S."/>
            <person name="Luque E.M."/>
            <person name="Marcos A.T."/>
            <person name="Martin J."/>
            <person name="McCluskey K."/>
            <person name="Medina H.R."/>
            <person name="Miralles-Duran A."/>
            <person name="Miyazaki A."/>
            <person name="Munoz-Torres E."/>
            <person name="Oguiza J.A."/>
            <person name="Ohm R."/>
            <person name="Olmedo M."/>
            <person name="Orejas M."/>
            <person name="Ortiz-Castellanos L."/>
            <person name="Pisabarro A.G."/>
            <person name="Rodriguez-Romero J."/>
            <person name="Ruiz-Herrera J."/>
            <person name="Ruiz-Vazquez R."/>
            <person name="Sanz C."/>
            <person name="Schackwitz W."/>
            <person name="Schmutz J."/>
            <person name="Shahriari M."/>
            <person name="Shelest E."/>
            <person name="Silva-Franco F."/>
            <person name="Soanes D."/>
            <person name="Syed K."/>
            <person name="Tagua V.G."/>
            <person name="Talbot N.J."/>
            <person name="Thon M."/>
            <person name="De vries R.P."/>
            <person name="Wiebenga A."/>
            <person name="Yadav J.S."/>
            <person name="Braun E.L."/>
            <person name="Baker S."/>
            <person name="Garre V."/>
            <person name="Horwitz B."/>
            <person name="Torres-Martinez S."/>
            <person name="Idnurm A."/>
            <person name="Herrera-Estrella A."/>
            <person name="Gabaldon T."/>
            <person name="Grigoriev I.V."/>
        </authorList>
    </citation>
    <scope>NUCLEOTIDE SEQUENCE [LARGE SCALE GENOMIC DNA]</scope>
    <source>
        <strain evidence="7">NRRL 1555(-)</strain>
    </source>
</reference>
<dbReference type="OrthoDB" id="74807at2759"/>
<dbReference type="PROSITE" id="PS51083">
    <property type="entry name" value="ZF_HIT"/>
    <property type="match status" value="1"/>
</dbReference>
<dbReference type="VEuPathDB" id="FungiDB:PHYBLDRAFT_169649"/>
<keyword evidence="1" id="KW-0479">Metal-binding</keyword>
<evidence type="ECO:0000256" key="4">
    <source>
        <dbReference type="PROSITE-ProRule" id="PRU00453"/>
    </source>
</evidence>
<evidence type="ECO:0000313" key="6">
    <source>
        <dbReference type="EMBL" id="OAD72521.1"/>
    </source>
</evidence>
<evidence type="ECO:0000256" key="3">
    <source>
        <dbReference type="ARBA" id="ARBA00022833"/>
    </source>
</evidence>
<dbReference type="GO" id="GO:0008270">
    <property type="term" value="F:zinc ion binding"/>
    <property type="evidence" value="ECO:0007669"/>
    <property type="project" value="UniProtKB-UniRule"/>
</dbReference>
<dbReference type="STRING" id="763407.A0A163ACA2"/>
<dbReference type="AlphaFoldDB" id="A0A163ACA2"/>
<evidence type="ECO:0000256" key="2">
    <source>
        <dbReference type="ARBA" id="ARBA00022771"/>
    </source>
</evidence>
<feature type="domain" description="HIT-type" evidence="5">
    <location>
        <begin position="113"/>
        <end position="145"/>
    </location>
</feature>
<accession>A0A163ACA2</accession>
<proteinExistence type="predicted"/>
<dbReference type="Pfam" id="PF04438">
    <property type="entry name" value="zf-HIT"/>
    <property type="match status" value="1"/>
</dbReference>
<dbReference type="InterPro" id="IPR007529">
    <property type="entry name" value="Znf_HIT"/>
</dbReference>
<dbReference type="PANTHER" id="PTHR13093">
    <property type="entry name" value="ZINC FINGER HIT DOMAIN CONTAINING PROTEIN 1"/>
    <property type="match status" value="1"/>
</dbReference>